<keyword evidence="6" id="KW-1185">Reference proteome</keyword>
<feature type="chain" id="PRO_5003472615" description="K-box domain-containing protein" evidence="3">
    <location>
        <begin position="26"/>
        <end position="436"/>
    </location>
</feature>
<feature type="domain" description="K-box" evidence="4">
    <location>
        <begin position="328"/>
        <end position="390"/>
    </location>
</feature>
<organism evidence="5 6">
    <name type="scientific">Phytophthora sojae (strain P6497)</name>
    <name type="common">Soybean stem and root rot agent</name>
    <name type="synonym">Phytophthora megasperma f. sp. glycines</name>
    <dbReference type="NCBI Taxonomy" id="1094619"/>
    <lineage>
        <taxon>Eukaryota</taxon>
        <taxon>Sar</taxon>
        <taxon>Stramenopiles</taxon>
        <taxon>Oomycota</taxon>
        <taxon>Peronosporomycetes</taxon>
        <taxon>Peronosporales</taxon>
        <taxon>Peronosporaceae</taxon>
        <taxon>Phytophthora</taxon>
    </lineage>
</organism>
<feature type="compositionally biased region" description="Acidic residues" evidence="1">
    <location>
        <begin position="138"/>
        <end position="149"/>
    </location>
</feature>
<keyword evidence="3" id="KW-0732">Signal</keyword>
<name>G4ZVI9_PHYSP</name>
<proteinExistence type="predicted"/>
<dbReference type="Proteomes" id="UP000002640">
    <property type="component" value="Unassembled WGS sequence"/>
</dbReference>
<gene>
    <name evidence="5" type="ORF">PHYSODRAFT_352201</name>
</gene>
<sequence>MKRRPLRAAGGFGLYALCICLSTIALQSLTAPSPAPSSTTSFLSVHSLLWTQPPPLSAADLRLRNLSVHRVRYVDDADAAAMAEEQQEQEKAATGVRKALTDFLTARPRVNEVSSVVVTWEDHPLAAHARDKDARLEEEQEEEEEEDAAVEAAPSESYSYEVQIWVTGWGLDALWNPANRRVTTRDPFLVLVDLPREHEMGFRVRMKAKQTKRSLLGFLLPMGFFSTETDGPWSESAMLSPTRDDELEAIVTSLASNKPLLLLLALCIGSSCLVVAQLYFRRRLAVARQRKLLKMQSSRRSSSEKDFAAKDGSAASEATDSSSEDGGKSVQELEHEIRDLRQELADSEDEVRQLMLLSGYGIETLAPHELEQLERELKHTLKRIHHLKKHGAAAAAPEPEMSKTTRQSHVAEQRERRRHKQRDALPMSPIYEHRSF</sequence>
<protein>
    <recommendedName>
        <fullName evidence="4">K-box domain-containing protein</fullName>
    </recommendedName>
</protein>
<evidence type="ECO:0000259" key="4">
    <source>
        <dbReference type="Pfam" id="PF01486"/>
    </source>
</evidence>
<accession>G4ZVI9</accession>
<feature type="region of interest" description="Disordered" evidence="1">
    <location>
        <begin position="295"/>
        <end position="330"/>
    </location>
</feature>
<dbReference type="OMA" id="YEVQIWV"/>
<feature type="region of interest" description="Disordered" evidence="1">
    <location>
        <begin position="390"/>
        <end position="436"/>
    </location>
</feature>
<evidence type="ECO:0000256" key="1">
    <source>
        <dbReference type="SAM" id="MobiDB-lite"/>
    </source>
</evidence>
<feature type="transmembrane region" description="Helical" evidence="2">
    <location>
        <begin position="260"/>
        <end position="280"/>
    </location>
</feature>
<feature type="compositionally biased region" description="Low complexity" evidence="1">
    <location>
        <begin position="311"/>
        <end position="321"/>
    </location>
</feature>
<keyword evidence="2" id="KW-1133">Transmembrane helix</keyword>
<dbReference type="KEGG" id="psoj:PHYSODRAFT_352201"/>
<dbReference type="InterPro" id="IPR002487">
    <property type="entry name" value="TF_Kbox"/>
</dbReference>
<feature type="region of interest" description="Disordered" evidence="1">
    <location>
        <begin position="128"/>
        <end position="153"/>
    </location>
</feature>
<dbReference type="EMBL" id="JH159157">
    <property type="protein sequence ID" value="EGZ12228.1"/>
    <property type="molecule type" value="Genomic_DNA"/>
</dbReference>
<dbReference type="GO" id="GO:0003700">
    <property type="term" value="F:DNA-binding transcription factor activity"/>
    <property type="evidence" value="ECO:0007669"/>
    <property type="project" value="InterPro"/>
</dbReference>
<evidence type="ECO:0000256" key="2">
    <source>
        <dbReference type="SAM" id="Phobius"/>
    </source>
</evidence>
<evidence type="ECO:0000313" key="6">
    <source>
        <dbReference type="Proteomes" id="UP000002640"/>
    </source>
</evidence>
<dbReference type="Pfam" id="PF01486">
    <property type="entry name" value="K-box"/>
    <property type="match status" value="1"/>
</dbReference>
<dbReference type="RefSeq" id="XP_009532561.1">
    <property type="nucleotide sequence ID" value="XM_009534266.1"/>
</dbReference>
<dbReference type="AlphaFoldDB" id="G4ZVI9"/>
<dbReference type="GO" id="GO:0005634">
    <property type="term" value="C:nucleus"/>
    <property type="evidence" value="ECO:0007669"/>
    <property type="project" value="InterPro"/>
</dbReference>
<reference evidence="5 6" key="1">
    <citation type="journal article" date="2006" name="Science">
        <title>Phytophthora genome sequences uncover evolutionary origins and mechanisms of pathogenesis.</title>
        <authorList>
            <person name="Tyler B.M."/>
            <person name="Tripathy S."/>
            <person name="Zhang X."/>
            <person name="Dehal P."/>
            <person name="Jiang R.H."/>
            <person name="Aerts A."/>
            <person name="Arredondo F.D."/>
            <person name="Baxter L."/>
            <person name="Bensasson D."/>
            <person name="Beynon J.L."/>
            <person name="Chapman J."/>
            <person name="Damasceno C.M."/>
            <person name="Dorrance A.E."/>
            <person name="Dou D."/>
            <person name="Dickerman A.W."/>
            <person name="Dubchak I.L."/>
            <person name="Garbelotto M."/>
            <person name="Gijzen M."/>
            <person name="Gordon S.G."/>
            <person name="Govers F."/>
            <person name="Grunwald N.J."/>
            <person name="Huang W."/>
            <person name="Ivors K.L."/>
            <person name="Jones R.W."/>
            <person name="Kamoun S."/>
            <person name="Krampis K."/>
            <person name="Lamour K.H."/>
            <person name="Lee M.K."/>
            <person name="McDonald W.H."/>
            <person name="Medina M."/>
            <person name="Meijer H.J."/>
            <person name="Nordberg E.K."/>
            <person name="Maclean D.J."/>
            <person name="Ospina-Giraldo M.D."/>
            <person name="Morris P.F."/>
            <person name="Phuntumart V."/>
            <person name="Putnam N.H."/>
            <person name="Rash S."/>
            <person name="Rose J.K."/>
            <person name="Sakihama Y."/>
            <person name="Salamov A.A."/>
            <person name="Savidor A."/>
            <person name="Scheuring C.F."/>
            <person name="Smith B.M."/>
            <person name="Sobral B.W."/>
            <person name="Terry A."/>
            <person name="Torto-Alalibo T.A."/>
            <person name="Win J."/>
            <person name="Xu Z."/>
            <person name="Zhang H."/>
            <person name="Grigoriev I.V."/>
            <person name="Rokhsar D.S."/>
            <person name="Boore J.L."/>
        </authorList>
    </citation>
    <scope>NUCLEOTIDE SEQUENCE [LARGE SCALE GENOMIC DNA]</scope>
    <source>
        <strain evidence="5 6">P6497</strain>
    </source>
</reference>
<evidence type="ECO:0000313" key="5">
    <source>
        <dbReference type="EMBL" id="EGZ12228.1"/>
    </source>
</evidence>
<dbReference type="GeneID" id="20649268"/>
<dbReference type="InParanoid" id="G4ZVI9"/>
<keyword evidence="2" id="KW-0812">Transmembrane</keyword>
<keyword evidence="2" id="KW-0472">Membrane</keyword>
<dbReference type="SMR" id="G4ZVI9"/>
<feature type="signal peptide" evidence="3">
    <location>
        <begin position="1"/>
        <end position="25"/>
    </location>
</feature>
<evidence type="ECO:0000256" key="3">
    <source>
        <dbReference type="SAM" id="SignalP"/>
    </source>
</evidence>
<feature type="compositionally biased region" description="Basic and acidic residues" evidence="1">
    <location>
        <begin position="128"/>
        <end position="137"/>
    </location>
</feature>